<protein>
    <submittedName>
        <fullName evidence="1">Uncharacterized protein</fullName>
    </submittedName>
</protein>
<dbReference type="AlphaFoldDB" id="A0A564YR61"/>
<name>A0A564YR61_HYMDI</name>
<evidence type="ECO:0000313" key="1">
    <source>
        <dbReference type="EMBL" id="VUZ49163.1"/>
    </source>
</evidence>
<proteinExistence type="predicted"/>
<organism evidence="1 2">
    <name type="scientific">Hymenolepis diminuta</name>
    <name type="common">Rat tapeworm</name>
    <dbReference type="NCBI Taxonomy" id="6216"/>
    <lineage>
        <taxon>Eukaryota</taxon>
        <taxon>Metazoa</taxon>
        <taxon>Spiralia</taxon>
        <taxon>Lophotrochozoa</taxon>
        <taxon>Platyhelminthes</taxon>
        <taxon>Cestoda</taxon>
        <taxon>Eucestoda</taxon>
        <taxon>Cyclophyllidea</taxon>
        <taxon>Hymenolepididae</taxon>
        <taxon>Hymenolepis</taxon>
    </lineage>
</organism>
<dbReference type="Proteomes" id="UP000321570">
    <property type="component" value="Unassembled WGS sequence"/>
</dbReference>
<dbReference type="EMBL" id="CABIJS010000322">
    <property type="protein sequence ID" value="VUZ49163.1"/>
    <property type="molecule type" value="Genomic_DNA"/>
</dbReference>
<accession>A0A564YR61</accession>
<evidence type="ECO:0000313" key="2">
    <source>
        <dbReference type="Proteomes" id="UP000321570"/>
    </source>
</evidence>
<gene>
    <name evidence="1" type="ORF">WMSIL1_LOCUS8351</name>
</gene>
<reference evidence="1 2" key="1">
    <citation type="submission" date="2019-07" db="EMBL/GenBank/DDBJ databases">
        <authorList>
            <person name="Jastrzebski P J."/>
            <person name="Paukszto L."/>
            <person name="Jastrzebski P J."/>
        </authorList>
    </citation>
    <scope>NUCLEOTIDE SEQUENCE [LARGE SCALE GENOMIC DNA]</scope>
    <source>
        <strain evidence="1 2">WMS-il1</strain>
    </source>
</reference>
<keyword evidence="2" id="KW-1185">Reference proteome</keyword>
<sequence>MYKSWCDITNISVLGTVSSQPKTDSMDINLDTCDLPPSWNHETQEIQQDYLLDYYSRRFRRSRKRLKVDPLPKRMDKQFSLEVLHKNE</sequence>